<gene>
    <name evidence="7" type="primary">argO</name>
    <name evidence="7" type="ORF">ROSMUCSMR3_03334</name>
</gene>
<dbReference type="GO" id="GO:0005886">
    <property type="term" value="C:plasma membrane"/>
    <property type="evidence" value="ECO:0007669"/>
    <property type="project" value="UniProtKB-SubCell"/>
</dbReference>
<dbReference type="InterPro" id="IPR001123">
    <property type="entry name" value="LeuE-type"/>
</dbReference>
<dbReference type="GO" id="GO:0015171">
    <property type="term" value="F:amino acid transmembrane transporter activity"/>
    <property type="evidence" value="ECO:0007669"/>
    <property type="project" value="TreeGrafter"/>
</dbReference>
<protein>
    <submittedName>
        <fullName evidence="7">Arginine exporter protein ArgO</fullName>
    </submittedName>
</protein>
<evidence type="ECO:0000256" key="4">
    <source>
        <dbReference type="ARBA" id="ARBA00022989"/>
    </source>
</evidence>
<accession>A0A1V0RSX6</accession>
<keyword evidence="3 6" id="KW-0812">Transmembrane</keyword>
<dbReference type="PANTHER" id="PTHR30086">
    <property type="entry name" value="ARGININE EXPORTER PROTEIN ARGO"/>
    <property type="match status" value="1"/>
</dbReference>
<name>A0A1V0RSX6_9RHOB</name>
<organism evidence="7 8">
    <name type="scientific">Roseovarius mucosus</name>
    <dbReference type="NCBI Taxonomy" id="215743"/>
    <lineage>
        <taxon>Bacteria</taxon>
        <taxon>Pseudomonadati</taxon>
        <taxon>Pseudomonadota</taxon>
        <taxon>Alphaproteobacteria</taxon>
        <taxon>Rhodobacterales</taxon>
        <taxon>Roseobacteraceae</taxon>
        <taxon>Roseovarius</taxon>
    </lineage>
</organism>
<dbReference type="OrthoDB" id="5638726at2"/>
<feature type="transmembrane region" description="Helical" evidence="6">
    <location>
        <begin position="143"/>
        <end position="162"/>
    </location>
</feature>
<keyword evidence="4 6" id="KW-1133">Transmembrane helix</keyword>
<feature type="transmembrane region" description="Helical" evidence="6">
    <location>
        <begin position="35"/>
        <end position="61"/>
    </location>
</feature>
<keyword evidence="5 6" id="KW-0472">Membrane</keyword>
<evidence type="ECO:0000313" key="8">
    <source>
        <dbReference type="Proteomes" id="UP000192273"/>
    </source>
</evidence>
<evidence type="ECO:0000313" key="7">
    <source>
        <dbReference type="EMBL" id="ARE84796.1"/>
    </source>
</evidence>
<feature type="transmembrane region" description="Helical" evidence="6">
    <location>
        <begin position="73"/>
        <end position="97"/>
    </location>
</feature>
<evidence type="ECO:0000256" key="6">
    <source>
        <dbReference type="SAM" id="Phobius"/>
    </source>
</evidence>
<dbReference type="KEGG" id="rmm:ROSMUCSMR3_03334"/>
<evidence type="ECO:0000256" key="5">
    <source>
        <dbReference type="ARBA" id="ARBA00023136"/>
    </source>
</evidence>
<dbReference type="Proteomes" id="UP000192273">
    <property type="component" value="Chromosome"/>
</dbReference>
<dbReference type="EMBL" id="CP020474">
    <property type="protein sequence ID" value="ARE84796.1"/>
    <property type="molecule type" value="Genomic_DNA"/>
</dbReference>
<comment type="subcellular location">
    <subcellularLocation>
        <location evidence="1">Cell membrane</location>
        <topology evidence="1">Multi-pass membrane protein</topology>
    </subcellularLocation>
</comment>
<proteinExistence type="predicted"/>
<dbReference type="RefSeq" id="WP_081508016.1">
    <property type="nucleotide sequence ID" value="NZ_CP020474.1"/>
</dbReference>
<dbReference type="Pfam" id="PF01810">
    <property type="entry name" value="LysE"/>
    <property type="match status" value="1"/>
</dbReference>
<evidence type="ECO:0000256" key="1">
    <source>
        <dbReference type="ARBA" id="ARBA00004651"/>
    </source>
</evidence>
<keyword evidence="2" id="KW-1003">Cell membrane</keyword>
<dbReference type="AlphaFoldDB" id="A0A1V0RSX6"/>
<sequence length="197" mass="20653">MQAGLAGFALGLSLIMAIGAQNAFVLRQGLRRAHVLAVVLVCAISDAILVTAGVTGFGVLAEAVPGLERIMRFGGAAFLLAYGARSFLAAWRGAAALEAGEGAGSLRRAVLTCLALTWLNPHVYLDTVVLLGSISTQYENRFAFGLGAVCASFVFFFSLGYGARLLAPLFRRPASWRVLDAGVGCVMWAIAFGLLRG</sequence>
<reference evidence="7 8" key="1">
    <citation type="submission" date="2017-03" db="EMBL/GenBank/DDBJ databases">
        <title>Genome Sequence of Roseovarius mucosus strain SMR3 Isolated from a culture of the Diatom Skeletonema marinoi.</title>
        <authorList>
            <person name="Topel M."/>
            <person name="Pinder M."/>
            <person name="Johansson O.N."/>
            <person name="Kourtchenko O."/>
            <person name="Godhe A."/>
            <person name="Clarke A.K."/>
        </authorList>
    </citation>
    <scope>NUCLEOTIDE SEQUENCE [LARGE SCALE GENOMIC DNA]</scope>
    <source>
        <strain evidence="7 8">SMR3</strain>
    </source>
</reference>
<evidence type="ECO:0000256" key="2">
    <source>
        <dbReference type="ARBA" id="ARBA00022475"/>
    </source>
</evidence>
<keyword evidence="8" id="KW-1185">Reference proteome</keyword>
<evidence type="ECO:0000256" key="3">
    <source>
        <dbReference type="ARBA" id="ARBA00022692"/>
    </source>
</evidence>
<dbReference type="PANTHER" id="PTHR30086:SF20">
    <property type="entry name" value="ARGININE EXPORTER PROTEIN ARGO-RELATED"/>
    <property type="match status" value="1"/>
</dbReference>
<feature type="transmembrane region" description="Helical" evidence="6">
    <location>
        <begin position="174"/>
        <end position="195"/>
    </location>
</feature>